<evidence type="ECO:0000256" key="1">
    <source>
        <dbReference type="ARBA" id="ARBA00023002"/>
    </source>
</evidence>
<comment type="caution">
    <text evidence="3">The sequence shown here is derived from an EMBL/GenBank/DDBJ whole genome shotgun (WGS) entry which is preliminary data.</text>
</comment>
<reference evidence="3 4" key="1">
    <citation type="submission" date="2017-08" db="EMBL/GenBank/DDBJ databases">
        <title>Infants hospitalized years apart are colonized by the same room-sourced microbial strains.</title>
        <authorList>
            <person name="Brooks B."/>
            <person name="Olm M.R."/>
            <person name="Firek B.A."/>
            <person name="Baker R."/>
            <person name="Thomas B.C."/>
            <person name="Morowitz M.J."/>
            <person name="Banfield J.F."/>
        </authorList>
    </citation>
    <scope>NUCLEOTIDE SEQUENCE [LARGE SCALE GENOMIC DNA]</scope>
    <source>
        <strain evidence="3">S2_005_003_R2_43</strain>
    </source>
</reference>
<protein>
    <submittedName>
        <fullName evidence="3">FMN reductase</fullName>
    </submittedName>
</protein>
<dbReference type="InterPro" id="IPR012349">
    <property type="entry name" value="Split_barrel_FMN-bd"/>
</dbReference>
<dbReference type="Proteomes" id="UP000249577">
    <property type="component" value="Unassembled WGS sequence"/>
</dbReference>
<accession>A0A2W5MBS9</accession>
<dbReference type="SUPFAM" id="SSF50475">
    <property type="entry name" value="FMN-binding split barrel"/>
    <property type="match status" value="1"/>
</dbReference>
<evidence type="ECO:0000313" key="3">
    <source>
        <dbReference type="EMBL" id="PZQ17287.1"/>
    </source>
</evidence>
<dbReference type="PANTHER" id="PTHR30466:SF1">
    <property type="entry name" value="FMN REDUCTASE (NADH) RUTF"/>
    <property type="match status" value="1"/>
</dbReference>
<dbReference type="GO" id="GO:0010181">
    <property type="term" value="F:FMN binding"/>
    <property type="evidence" value="ECO:0007669"/>
    <property type="project" value="InterPro"/>
</dbReference>
<dbReference type="InterPro" id="IPR002563">
    <property type="entry name" value="Flavin_Rdtase-like_dom"/>
</dbReference>
<dbReference type="AlphaFoldDB" id="A0A2W5MBS9"/>
<dbReference type="Pfam" id="PF01613">
    <property type="entry name" value="Flavin_Reduct"/>
    <property type="match status" value="1"/>
</dbReference>
<dbReference type="GO" id="GO:0042602">
    <property type="term" value="F:riboflavin reductase (NADPH) activity"/>
    <property type="evidence" value="ECO:0007669"/>
    <property type="project" value="TreeGrafter"/>
</dbReference>
<dbReference type="EMBL" id="QFPN01000003">
    <property type="protein sequence ID" value="PZQ17287.1"/>
    <property type="molecule type" value="Genomic_DNA"/>
</dbReference>
<sequence>MSRIAATVHVVTTDGPAGRHGATATSVVSLTDQPPTLVVCLNLSSLTHRLASANGIVAVNALSADQEPVARAFSRSSGGAPDDRFSHGDWAPLITGAPVLAHALAVFDGRIVSEIVVGTHAAMVVQLEAVRFAKGPTDGLSYHRRRYRPYSGAAG</sequence>
<feature type="domain" description="Flavin reductase like" evidence="2">
    <location>
        <begin position="1"/>
        <end position="149"/>
    </location>
</feature>
<evidence type="ECO:0000259" key="2">
    <source>
        <dbReference type="SMART" id="SM00903"/>
    </source>
</evidence>
<dbReference type="SMART" id="SM00903">
    <property type="entry name" value="Flavin_Reduct"/>
    <property type="match status" value="1"/>
</dbReference>
<dbReference type="Gene3D" id="2.30.110.10">
    <property type="entry name" value="Electron Transport, Fmn-binding Protein, Chain A"/>
    <property type="match status" value="1"/>
</dbReference>
<gene>
    <name evidence="3" type="ORF">DI565_07120</name>
</gene>
<name>A0A2W5MBS9_ANCNO</name>
<keyword evidence="1" id="KW-0560">Oxidoreductase</keyword>
<dbReference type="PANTHER" id="PTHR30466">
    <property type="entry name" value="FLAVIN REDUCTASE"/>
    <property type="match status" value="1"/>
</dbReference>
<evidence type="ECO:0000313" key="4">
    <source>
        <dbReference type="Proteomes" id="UP000249577"/>
    </source>
</evidence>
<dbReference type="InterPro" id="IPR050268">
    <property type="entry name" value="NADH-dep_flavin_reductase"/>
</dbReference>
<organism evidence="3 4">
    <name type="scientific">Ancylobacter novellus</name>
    <name type="common">Thiobacillus novellus</name>
    <dbReference type="NCBI Taxonomy" id="921"/>
    <lineage>
        <taxon>Bacteria</taxon>
        <taxon>Pseudomonadati</taxon>
        <taxon>Pseudomonadota</taxon>
        <taxon>Alphaproteobacteria</taxon>
        <taxon>Hyphomicrobiales</taxon>
        <taxon>Xanthobacteraceae</taxon>
        <taxon>Ancylobacter</taxon>
    </lineage>
</organism>
<dbReference type="GO" id="GO:0006208">
    <property type="term" value="P:pyrimidine nucleobase catabolic process"/>
    <property type="evidence" value="ECO:0007669"/>
    <property type="project" value="TreeGrafter"/>
</dbReference>
<proteinExistence type="predicted"/>